<feature type="domain" description="Glutamate-ammonia ligase adenylyltransferase repeated" evidence="8">
    <location>
        <begin position="582"/>
        <end position="815"/>
    </location>
</feature>
<dbReference type="HAMAP" id="MF_00802">
    <property type="entry name" value="GlnE"/>
    <property type="match status" value="1"/>
</dbReference>
<dbReference type="Gene3D" id="3.30.460.10">
    <property type="entry name" value="Beta Polymerase, domain 2"/>
    <property type="match status" value="2"/>
</dbReference>
<sequence>MARGPGGIVSAGNLARVGFENSELAAERLTALGPPAWPVVSILGQTADPDLALDVLTRLHEAAPDAGTLLEVLEEDEGTAMRLLSVIGMSQALGDHLVRHPEHWHELRDPTLGSTRPAAYAVRADLIAAVDGLPYAEALNALRVEYRRVLLRLSSRDLAHHVGVDDIAAELSDLAAGTLDAALAIACAKVGPEAGQCRLAVIAMGKCGGHELNYVSDVDVIFVAEPAEGVEEAAALRVATQLASMLIQVCGDQTAEGTIWPVDANLRPEGKNGPLVRTLASHRGYYERWAKTWEFQALLKARPVAGDLELGRAYVETIAPMVWQASERDGFVEDVQAMRRRVLDHIPANEAGRQLKLGSGGLRDVEFAVQLMQLVHGRTDSSVRSPTTLSALSELKNGGYVGREDGQSLHDAYAFLRTFEHRIQLYQLRRTHVVPEDETSLRRLGRSLGHLKNPVSELEKDWRHHRREARRLHEKLFYRPLLAAVARIPGDEARLTTDAAIERMAALGYLDPEAAIRHLEALTSGVTRTAAIQRTLLPVLLEWFADAPDPDAGLFGFRRISDALGSTPWYLTLLRDEGETAQRLAQVLATSRYATDLLEREPEGVKILADEELRPLGRDTIQTEMLANASRRGDAEEAIRSIRGIRRRELLRISAADLCVPFGVAEVGYALTDLTDATLEAALAVAIESVEKQRGTRLATKIGIIAMGRYGGYEMGYGSDADVMFVHDPEPDSDHELAGKMAIAVVNELRRLLALPATDPPLEVDADLRPEGKNGPLIRTLDSFAAYYAKWSAVWEAQALLRAEPVAGDRELLGRFTDLINPLRFPESGLSERDLVEIRRIKARVDDERMPRGADPATHFKLGRGGLADVEWTIQLLQLQHAGRIAELRTPKTFDALDAAVAHELVEPADAEALKAAWTLASRARNAAVLVRGKASDQLPNDPRERAAVAKVLGYGPGETTAMVNDYQRTTRRAYGVVDRLFWGG</sequence>
<dbReference type="EC" id="2.7.7.42" evidence="7"/>
<dbReference type="RefSeq" id="WP_123233453.1">
    <property type="nucleotide sequence ID" value="NZ_RJSG01000002.1"/>
</dbReference>
<evidence type="ECO:0000256" key="4">
    <source>
        <dbReference type="ARBA" id="ARBA00022840"/>
    </source>
</evidence>
<dbReference type="Gene3D" id="1.20.120.330">
    <property type="entry name" value="Nucleotidyltransferases domain 2"/>
    <property type="match status" value="2"/>
</dbReference>
<comment type="function">
    <text evidence="7">Involved in the regulation of glutamine synthetase GlnA, a key enzyme in the process to assimilate ammonia. When cellular nitrogen levels are high, the C-terminal adenylyl transferase (AT) inactivates GlnA by covalent transfer of an adenylyl group from ATP to specific tyrosine residue of GlnA, thus reducing its activity. Conversely, when nitrogen levels are low, the N-terminal adenylyl removase (AR) activates GlnA by removing the adenylyl group by phosphorolysis, increasing its activity. The regulatory region of GlnE binds the signal transduction protein PII (GlnB) which indicates the nitrogen status of the cell.</text>
</comment>
<evidence type="ECO:0000256" key="6">
    <source>
        <dbReference type="ARBA" id="ARBA00023268"/>
    </source>
</evidence>
<dbReference type="Pfam" id="PF03710">
    <property type="entry name" value="GlnE"/>
    <property type="match status" value="2"/>
</dbReference>
<evidence type="ECO:0000256" key="7">
    <source>
        <dbReference type="HAMAP-Rule" id="MF_00802"/>
    </source>
</evidence>
<dbReference type="PANTHER" id="PTHR30621:SF0">
    <property type="entry name" value="BIFUNCTIONAL GLUTAMINE SYNTHETASE ADENYLYLTRANSFERASE_ADENYLYL-REMOVING ENZYME"/>
    <property type="match status" value="1"/>
</dbReference>
<evidence type="ECO:0000256" key="3">
    <source>
        <dbReference type="ARBA" id="ARBA00022741"/>
    </source>
</evidence>
<comment type="caution">
    <text evidence="10">The sequence shown here is derived from an EMBL/GenBank/DDBJ whole genome shotgun (WGS) entry which is preliminary data.</text>
</comment>
<dbReference type="SUPFAM" id="SSF81301">
    <property type="entry name" value="Nucleotidyltransferase"/>
    <property type="match status" value="2"/>
</dbReference>
<dbReference type="NCBIfam" id="NF010707">
    <property type="entry name" value="PRK14109.1"/>
    <property type="match status" value="1"/>
</dbReference>
<feature type="domain" description="PII-uridylyltransferase/Glutamine-synthetase adenylyltransferase" evidence="9">
    <location>
        <begin position="842"/>
        <end position="981"/>
    </location>
</feature>
<name>A0A3N0DTV9_9ACTN</name>
<organism evidence="10 11">
    <name type="scientific">Nocardioides marmorisolisilvae</name>
    <dbReference type="NCBI Taxonomy" id="1542737"/>
    <lineage>
        <taxon>Bacteria</taxon>
        <taxon>Bacillati</taxon>
        <taxon>Actinomycetota</taxon>
        <taxon>Actinomycetes</taxon>
        <taxon>Propionibacteriales</taxon>
        <taxon>Nocardioidaceae</taxon>
        <taxon>Nocardioides</taxon>
    </lineage>
</organism>
<keyword evidence="4 7" id="KW-0067">ATP-binding</keyword>
<evidence type="ECO:0000259" key="8">
    <source>
        <dbReference type="Pfam" id="PF03710"/>
    </source>
</evidence>
<dbReference type="InterPro" id="IPR005190">
    <property type="entry name" value="GlnE_rpt_dom"/>
</dbReference>
<reference evidence="10 11" key="1">
    <citation type="submission" date="2018-11" db="EMBL/GenBank/DDBJ databases">
        <authorList>
            <person name="Li F."/>
        </authorList>
    </citation>
    <scope>NUCLEOTIDE SEQUENCE [LARGE SCALE GENOMIC DNA]</scope>
    <source>
        <strain evidence="10 11">KIS18-7</strain>
    </source>
</reference>
<dbReference type="PANTHER" id="PTHR30621">
    <property type="entry name" value="GLUTAMINE SYNTHETASE ADENYLYLTRANSFERASE"/>
    <property type="match status" value="1"/>
</dbReference>
<evidence type="ECO:0000256" key="5">
    <source>
        <dbReference type="ARBA" id="ARBA00022842"/>
    </source>
</evidence>
<accession>A0A3N0DTV9</accession>
<dbReference type="GO" id="GO:0000820">
    <property type="term" value="P:regulation of glutamine family amino acid metabolic process"/>
    <property type="evidence" value="ECO:0007669"/>
    <property type="project" value="UniProtKB-UniRule"/>
</dbReference>
<comment type="similarity">
    <text evidence="7">Belongs to the GlnE family.</text>
</comment>
<evidence type="ECO:0000313" key="10">
    <source>
        <dbReference type="EMBL" id="RNL78951.1"/>
    </source>
</evidence>
<dbReference type="SUPFAM" id="SSF81593">
    <property type="entry name" value="Nucleotidyltransferase substrate binding subunit/domain"/>
    <property type="match status" value="2"/>
</dbReference>
<dbReference type="InterPro" id="IPR043519">
    <property type="entry name" value="NT_sf"/>
</dbReference>
<dbReference type="EC" id="2.7.7.89" evidence="7"/>
<dbReference type="OrthoDB" id="9759366at2"/>
<dbReference type="InterPro" id="IPR023057">
    <property type="entry name" value="GlnE"/>
</dbReference>
<feature type="domain" description="PII-uridylyltransferase/Glutamine-synthetase adenylyltransferase" evidence="9">
    <location>
        <begin position="337"/>
        <end position="477"/>
    </location>
</feature>
<dbReference type="InterPro" id="IPR013546">
    <property type="entry name" value="PII_UdlTrfase/GS_AdlTrfase"/>
</dbReference>
<evidence type="ECO:0000259" key="9">
    <source>
        <dbReference type="Pfam" id="PF08335"/>
    </source>
</evidence>
<dbReference type="GO" id="GO:0047388">
    <property type="term" value="F:[glutamine synthetase]-adenylyl-L-tyrosine phosphorylase activity"/>
    <property type="evidence" value="ECO:0007669"/>
    <property type="project" value="UniProtKB-EC"/>
</dbReference>
<comment type="catalytic activity">
    <reaction evidence="7">
        <text>[glutamine synthetase]-O(4)-(5'-adenylyl)-L-tyrosine + phosphate = [glutamine synthetase]-L-tyrosine + ADP</text>
        <dbReference type="Rhea" id="RHEA:43716"/>
        <dbReference type="Rhea" id="RHEA-COMP:10660"/>
        <dbReference type="Rhea" id="RHEA-COMP:10661"/>
        <dbReference type="ChEBI" id="CHEBI:43474"/>
        <dbReference type="ChEBI" id="CHEBI:46858"/>
        <dbReference type="ChEBI" id="CHEBI:83624"/>
        <dbReference type="ChEBI" id="CHEBI:456216"/>
        <dbReference type="EC" id="2.7.7.89"/>
    </reaction>
</comment>
<gene>
    <name evidence="7" type="primary">glnE</name>
    <name evidence="10" type="ORF">EFL95_07830</name>
</gene>
<dbReference type="EMBL" id="RJSG01000002">
    <property type="protein sequence ID" value="RNL78951.1"/>
    <property type="molecule type" value="Genomic_DNA"/>
</dbReference>
<comment type="catalytic activity">
    <reaction evidence="7">
        <text>[glutamine synthetase]-L-tyrosine + ATP = [glutamine synthetase]-O(4)-(5'-adenylyl)-L-tyrosine + diphosphate</text>
        <dbReference type="Rhea" id="RHEA:18589"/>
        <dbReference type="Rhea" id="RHEA-COMP:10660"/>
        <dbReference type="Rhea" id="RHEA-COMP:10661"/>
        <dbReference type="ChEBI" id="CHEBI:30616"/>
        <dbReference type="ChEBI" id="CHEBI:33019"/>
        <dbReference type="ChEBI" id="CHEBI:46858"/>
        <dbReference type="ChEBI" id="CHEBI:83624"/>
        <dbReference type="EC" id="2.7.7.42"/>
    </reaction>
</comment>
<keyword evidence="5 7" id="KW-0460">Magnesium</keyword>
<keyword evidence="11" id="KW-1185">Reference proteome</keyword>
<proteinExistence type="inferred from homology"/>
<keyword evidence="6 7" id="KW-0511">Multifunctional enzyme</keyword>
<dbReference type="GO" id="GO:0008882">
    <property type="term" value="F:[glutamate-ammonia-ligase] adenylyltransferase activity"/>
    <property type="evidence" value="ECO:0007669"/>
    <property type="project" value="UniProtKB-UniRule"/>
</dbReference>
<feature type="domain" description="Glutamate-ammonia ligase adenylyltransferase repeated" evidence="8">
    <location>
        <begin position="82"/>
        <end position="312"/>
    </location>
</feature>
<dbReference type="AlphaFoldDB" id="A0A3N0DTV9"/>
<dbReference type="CDD" id="cd05401">
    <property type="entry name" value="NT_GlnE_GlnD_like"/>
    <property type="match status" value="2"/>
</dbReference>
<dbReference type="Proteomes" id="UP000277094">
    <property type="component" value="Unassembled WGS sequence"/>
</dbReference>
<dbReference type="GO" id="GO:0000287">
    <property type="term" value="F:magnesium ion binding"/>
    <property type="evidence" value="ECO:0007669"/>
    <property type="project" value="UniProtKB-UniRule"/>
</dbReference>
<evidence type="ECO:0000313" key="11">
    <source>
        <dbReference type="Proteomes" id="UP000277094"/>
    </source>
</evidence>
<protein>
    <recommendedName>
        <fullName evidence="7">Bifunctional glutamine synthetase adenylyltransferase/adenylyl-removing enzyme</fullName>
    </recommendedName>
    <alternativeName>
        <fullName evidence="7">ATP:glutamine synthetase adenylyltransferase</fullName>
    </alternativeName>
    <alternativeName>
        <fullName evidence="7">ATase</fullName>
    </alternativeName>
    <domain>
        <recommendedName>
            <fullName evidence="7">Glutamine synthetase adenylyl-L-tyrosine phosphorylase</fullName>
            <ecNumber evidence="7">2.7.7.89</ecNumber>
        </recommendedName>
        <alternativeName>
            <fullName evidence="7">Adenylyl removase</fullName>
            <shortName evidence="7">AR</shortName>
            <shortName evidence="7">AT-N</shortName>
        </alternativeName>
    </domain>
    <domain>
        <recommendedName>
            <fullName evidence="7">Glutamine synthetase adenylyl transferase</fullName>
            <ecNumber evidence="7">2.7.7.42</ecNumber>
        </recommendedName>
        <alternativeName>
            <fullName evidence="7">Adenylyl transferase</fullName>
            <shortName evidence="7">AT</shortName>
            <shortName evidence="7">AT-C</shortName>
        </alternativeName>
    </domain>
</protein>
<keyword evidence="1 7" id="KW-0808">Transferase</keyword>
<comment type="cofactor">
    <cofactor evidence="7">
        <name>Mg(2+)</name>
        <dbReference type="ChEBI" id="CHEBI:18420"/>
    </cofactor>
</comment>
<feature type="region of interest" description="Adenylyl removase" evidence="7">
    <location>
        <begin position="1"/>
        <end position="481"/>
    </location>
</feature>
<dbReference type="GO" id="GO:0005524">
    <property type="term" value="F:ATP binding"/>
    <property type="evidence" value="ECO:0007669"/>
    <property type="project" value="UniProtKB-UniRule"/>
</dbReference>
<feature type="region of interest" description="Adenylyl transferase" evidence="7">
    <location>
        <begin position="489"/>
        <end position="985"/>
    </location>
</feature>
<evidence type="ECO:0000256" key="2">
    <source>
        <dbReference type="ARBA" id="ARBA00022695"/>
    </source>
</evidence>
<dbReference type="Pfam" id="PF08335">
    <property type="entry name" value="GlnD_UR_UTase"/>
    <property type="match status" value="2"/>
</dbReference>
<dbReference type="GO" id="GO:0005829">
    <property type="term" value="C:cytosol"/>
    <property type="evidence" value="ECO:0007669"/>
    <property type="project" value="TreeGrafter"/>
</dbReference>
<evidence type="ECO:0000256" key="1">
    <source>
        <dbReference type="ARBA" id="ARBA00022679"/>
    </source>
</evidence>
<keyword evidence="2 7" id="KW-0548">Nucleotidyltransferase</keyword>
<keyword evidence="3 7" id="KW-0547">Nucleotide-binding</keyword>